<dbReference type="OrthoDB" id="6767335at2759"/>
<dbReference type="PANTHER" id="PTHR13265">
    <property type="entry name" value="THO COMPLEX SUBUNIT 1"/>
    <property type="match status" value="1"/>
</dbReference>
<feature type="non-terminal residue" evidence="1">
    <location>
        <position position="83"/>
    </location>
</feature>
<evidence type="ECO:0000313" key="2">
    <source>
        <dbReference type="Proteomes" id="UP000752696"/>
    </source>
</evidence>
<dbReference type="Proteomes" id="UP000752696">
    <property type="component" value="Unassembled WGS sequence"/>
</dbReference>
<dbReference type="InterPro" id="IPR021861">
    <property type="entry name" value="THO_THOC1"/>
</dbReference>
<sequence>FFPFSEKSSLNIVSEFNLDNHTEFGSEKSEGDDLEQINMDDDKSEAKVPIAYNLHRKFWALQDFFRNPNQLYLKVHWKVFSTV</sequence>
<comment type="caution">
    <text evidence="1">The sequence shown here is derived from an EMBL/GenBank/DDBJ whole genome shotgun (WGS) entry which is preliminary data.</text>
</comment>
<dbReference type="AlphaFoldDB" id="A0A6V7HJR5"/>
<name>A0A6V7HJR5_9HYME</name>
<dbReference type="PANTHER" id="PTHR13265:SF0">
    <property type="entry name" value="HPR1"/>
    <property type="match status" value="1"/>
</dbReference>
<dbReference type="Pfam" id="PF11957">
    <property type="entry name" value="efThoc1"/>
    <property type="match status" value="1"/>
</dbReference>
<dbReference type="GO" id="GO:0006406">
    <property type="term" value="P:mRNA export from nucleus"/>
    <property type="evidence" value="ECO:0007669"/>
    <property type="project" value="TreeGrafter"/>
</dbReference>
<protein>
    <submittedName>
        <fullName evidence="1">Uncharacterized protein</fullName>
    </submittedName>
</protein>
<keyword evidence="2" id="KW-1185">Reference proteome</keyword>
<proteinExistence type="predicted"/>
<evidence type="ECO:0000313" key="1">
    <source>
        <dbReference type="EMBL" id="CAD1480805.1"/>
    </source>
</evidence>
<dbReference type="EMBL" id="CAJDYZ010012798">
    <property type="protein sequence ID" value="CAD1480805.1"/>
    <property type="molecule type" value="Genomic_DNA"/>
</dbReference>
<accession>A0A6V7HJR5</accession>
<feature type="non-terminal residue" evidence="1">
    <location>
        <position position="1"/>
    </location>
</feature>
<dbReference type="GO" id="GO:0000445">
    <property type="term" value="C:THO complex part of transcription export complex"/>
    <property type="evidence" value="ECO:0007669"/>
    <property type="project" value="TreeGrafter"/>
</dbReference>
<gene>
    <name evidence="1" type="ORF">MHI_LOCUS963407</name>
</gene>
<organism evidence="1 2">
    <name type="scientific">Heterotrigona itama</name>
    <dbReference type="NCBI Taxonomy" id="395501"/>
    <lineage>
        <taxon>Eukaryota</taxon>
        <taxon>Metazoa</taxon>
        <taxon>Ecdysozoa</taxon>
        <taxon>Arthropoda</taxon>
        <taxon>Hexapoda</taxon>
        <taxon>Insecta</taxon>
        <taxon>Pterygota</taxon>
        <taxon>Neoptera</taxon>
        <taxon>Endopterygota</taxon>
        <taxon>Hymenoptera</taxon>
        <taxon>Apocrita</taxon>
        <taxon>Aculeata</taxon>
        <taxon>Apoidea</taxon>
        <taxon>Anthophila</taxon>
        <taxon>Apidae</taxon>
        <taxon>Heterotrigona</taxon>
    </lineage>
</organism>
<reference evidence="1" key="1">
    <citation type="submission" date="2020-07" db="EMBL/GenBank/DDBJ databases">
        <authorList>
            <person name="Nazaruddin N."/>
        </authorList>
    </citation>
    <scope>NUCLEOTIDE SEQUENCE</scope>
</reference>